<evidence type="ECO:0000259" key="12">
    <source>
        <dbReference type="SMART" id="SM00739"/>
    </source>
</evidence>
<comment type="caution">
    <text evidence="13">The sequence shown here is derived from an EMBL/GenBank/DDBJ whole genome shotgun (WGS) entry which is preliminary data.</text>
</comment>
<dbReference type="InterPro" id="IPR005825">
    <property type="entry name" value="Ribosomal_uL24_CS"/>
</dbReference>
<keyword evidence="14" id="KW-1185">Reference proteome</keyword>
<dbReference type="GO" id="GO:0005840">
    <property type="term" value="C:ribosome"/>
    <property type="evidence" value="ECO:0007669"/>
    <property type="project" value="UniProtKB-KW"/>
</dbReference>
<dbReference type="InterPro" id="IPR003256">
    <property type="entry name" value="Ribosomal_uL24"/>
</dbReference>
<dbReference type="FunFam" id="2.30.30.30:FF:000004">
    <property type="entry name" value="50S ribosomal protein L24"/>
    <property type="match status" value="1"/>
</dbReference>
<dbReference type="Pfam" id="PF17136">
    <property type="entry name" value="ribosomal_L24"/>
    <property type="match status" value="1"/>
</dbReference>
<dbReference type="GO" id="GO:0019843">
    <property type="term" value="F:rRNA binding"/>
    <property type="evidence" value="ECO:0007669"/>
    <property type="project" value="UniProtKB-UniRule"/>
</dbReference>
<dbReference type="Gene3D" id="2.30.30.30">
    <property type="match status" value="1"/>
</dbReference>
<dbReference type="PROSITE" id="PS01108">
    <property type="entry name" value="RIBOSOMAL_L24"/>
    <property type="match status" value="1"/>
</dbReference>
<comment type="similarity">
    <text evidence="2 10 11">Belongs to the universal ribosomal protein uL24 family.</text>
</comment>
<gene>
    <name evidence="10" type="primary">rplX</name>
    <name evidence="13" type="ORF">WN59_11775</name>
</gene>
<keyword evidence="7 10" id="KW-0687">Ribonucleoprotein</keyword>
<dbReference type="HAMAP" id="MF_01326_B">
    <property type="entry name" value="Ribosomal_uL24_B"/>
    <property type="match status" value="1"/>
</dbReference>
<dbReference type="PATRIC" id="fig|1432562.3.peg.2351"/>
<dbReference type="STRING" id="1432562.WN59_11775"/>
<comment type="function">
    <text evidence="9 10">One of the proteins that surrounds the polypeptide exit tunnel on the outside of the subunit.</text>
</comment>
<dbReference type="InterPro" id="IPR057264">
    <property type="entry name" value="Ribosomal_uL24_C"/>
</dbReference>
<dbReference type="EMBL" id="LAYZ01000025">
    <property type="protein sequence ID" value="KKK33422.1"/>
    <property type="molecule type" value="Genomic_DNA"/>
</dbReference>
<dbReference type="SUPFAM" id="SSF50104">
    <property type="entry name" value="Translation proteins SH3-like domain"/>
    <property type="match status" value="1"/>
</dbReference>
<keyword evidence="4 10" id="KW-0699">rRNA-binding</keyword>
<evidence type="ECO:0000256" key="8">
    <source>
        <dbReference type="ARBA" id="ARBA00035206"/>
    </source>
</evidence>
<dbReference type="InterPro" id="IPR008991">
    <property type="entry name" value="Translation_prot_SH3-like_sf"/>
</dbReference>
<comment type="function">
    <text evidence="1 10">One of two assembly initiator proteins, it binds directly to the 5'-end of the 23S rRNA, where it nucleates assembly of the 50S subunit.</text>
</comment>
<dbReference type="PANTHER" id="PTHR12903">
    <property type="entry name" value="MITOCHONDRIAL RIBOSOMAL PROTEIN L24"/>
    <property type="match status" value="1"/>
</dbReference>
<evidence type="ECO:0000256" key="10">
    <source>
        <dbReference type="HAMAP-Rule" id="MF_01326"/>
    </source>
</evidence>
<proteinExistence type="inferred from homology"/>
<evidence type="ECO:0000256" key="7">
    <source>
        <dbReference type="ARBA" id="ARBA00023274"/>
    </source>
</evidence>
<dbReference type="CDD" id="cd06089">
    <property type="entry name" value="KOW_RPL26"/>
    <property type="match status" value="1"/>
</dbReference>
<reference evidence="13 14" key="1">
    <citation type="submission" date="2015-04" db="EMBL/GenBank/DDBJ databases">
        <title>Taxonomic description and genome sequence of Salinicoccus sediminis sp. nov., a novel hyper halotolerant bacterium isolated from marine sediment.</title>
        <authorList>
            <person name="Mathan Kumar R."/>
            <person name="Kaur G."/>
            <person name="Kumar N."/>
            <person name="Kumar A."/>
            <person name="Singh N.K."/>
            <person name="Kaur N."/>
            <person name="Mayilraj S."/>
        </authorList>
    </citation>
    <scope>NUCLEOTIDE SEQUENCE [LARGE SCALE GENOMIC DNA]</scope>
    <source>
        <strain evidence="13 14">SV-16</strain>
    </source>
</reference>
<keyword evidence="5 10" id="KW-0694">RNA-binding</keyword>
<name>A0A0M2SKP5_9STAP</name>
<dbReference type="OrthoDB" id="9807419at2"/>
<feature type="domain" description="KOW" evidence="12">
    <location>
        <begin position="2"/>
        <end position="29"/>
    </location>
</feature>
<sequence length="110" mass="12205">MHVRTGDKVVVISGKDKGKEGTVLKAIPAKDRVVVENVNMIKKHLKPSQMNPEGGILETEAAIHVSNVMHVDPETGERTRIRHEFKEDGTKVRIAVKSGKEIPAVKYEKN</sequence>
<dbReference type="SMART" id="SM00739">
    <property type="entry name" value="KOW"/>
    <property type="match status" value="1"/>
</dbReference>
<organism evidence="13 14">
    <name type="scientific">Salinicoccus sediminis</name>
    <dbReference type="NCBI Taxonomy" id="1432562"/>
    <lineage>
        <taxon>Bacteria</taxon>
        <taxon>Bacillati</taxon>
        <taxon>Bacillota</taxon>
        <taxon>Bacilli</taxon>
        <taxon>Bacillales</taxon>
        <taxon>Staphylococcaceae</taxon>
        <taxon>Salinicoccus</taxon>
    </lineage>
</organism>
<dbReference type="GO" id="GO:0003735">
    <property type="term" value="F:structural constituent of ribosome"/>
    <property type="evidence" value="ECO:0007669"/>
    <property type="project" value="InterPro"/>
</dbReference>
<dbReference type="InterPro" id="IPR041988">
    <property type="entry name" value="Ribosomal_uL24_KOW"/>
</dbReference>
<dbReference type="NCBIfam" id="TIGR01079">
    <property type="entry name" value="rplX_bact"/>
    <property type="match status" value="1"/>
</dbReference>
<protein>
    <recommendedName>
        <fullName evidence="8 10">Large ribosomal subunit protein uL24</fullName>
    </recommendedName>
</protein>
<dbReference type="GO" id="GO:1990904">
    <property type="term" value="C:ribonucleoprotein complex"/>
    <property type="evidence" value="ECO:0007669"/>
    <property type="project" value="UniProtKB-KW"/>
</dbReference>
<evidence type="ECO:0000256" key="1">
    <source>
        <dbReference type="ARBA" id="ARBA00004072"/>
    </source>
</evidence>
<dbReference type="InterPro" id="IPR014722">
    <property type="entry name" value="Rib_uL2_dom2"/>
</dbReference>
<evidence type="ECO:0000256" key="6">
    <source>
        <dbReference type="ARBA" id="ARBA00022980"/>
    </source>
</evidence>
<evidence type="ECO:0000256" key="3">
    <source>
        <dbReference type="ARBA" id="ARBA00011838"/>
    </source>
</evidence>
<evidence type="ECO:0000256" key="11">
    <source>
        <dbReference type="RuleBase" id="RU003477"/>
    </source>
</evidence>
<evidence type="ECO:0000256" key="5">
    <source>
        <dbReference type="ARBA" id="ARBA00022884"/>
    </source>
</evidence>
<evidence type="ECO:0000313" key="13">
    <source>
        <dbReference type="EMBL" id="KKK33422.1"/>
    </source>
</evidence>
<accession>A0A0M2SKP5</accession>
<evidence type="ECO:0000313" key="14">
    <source>
        <dbReference type="Proteomes" id="UP000034287"/>
    </source>
</evidence>
<dbReference type="Proteomes" id="UP000034287">
    <property type="component" value="Unassembled WGS sequence"/>
</dbReference>
<dbReference type="Pfam" id="PF00467">
    <property type="entry name" value="KOW"/>
    <property type="match status" value="1"/>
</dbReference>
<keyword evidence="6 10" id="KW-0689">Ribosomal protein</keyword>
<evidence type="ECO:0000256" key="9">
    <source>
        <dbReference type="ARBA" id="ARBA00058688"/>
    </source>
</evidence>
<dbReference type="RefSeq" id="WP_046517564.1">
    <property type="nucleotide sequence ID" value="NZ_LAYZ01000025.1"/>
</dbReference>
<dbReference type="InterPro" id="IPR005824">
    <property type="entry name" value="KOW"/>
</dbReference>
<dbReference type="GO" id="GO:0006412">
    <property type="term" value="P:translation"/>
    <property type="evidence" value="ECO:0007669"/>
    <property type="project" value="UniProtKB-UniRule"/>
</dbReference>
<comment type="subunit">
    <text evidence="3 10">Part of the 50S ribosomal subunit.</text>
</comment>
<evidence type="ECO:0000256" key="4">
    <source>
        <dbReference type="ARBA" id="ARBA00022730"/>
    </source>
</evidence>
<dbReference type="AlphaFoldDB" id="A0A0M2SKP5"/>
<evidence type="ECO:0000256" key="2">
    <source>
        <dbReference type="ARBA" id="ARBA00010618"/>
    </source>
</evidence>